<dbReference type="OrthoDB" id="6107927at2759"/>
<feature type="compositionally biased region" description="Polar residues" evidence="1">
    <location>
        <begin position="85"/>
        <end position="97"/>
    </location>
</feature>
<evidence type="ECO:0000256" key="2">
    <source>
        <dbReference type="SAM" id="Phobius"/>
    </source>
</evidence>
<evidence type="ECO:0000256" key="1">
    <source>
        <dbReference type="SAM" id="MobiDB-lite"/>
    </source>
</evidence>
<feature type="transmembrane region" description="Helical" evidence="2">
    <location>
        <begin position="112"/>
        <end position="131"/>
    </location>
</feature>
<dbReference type="EMBL" id="GAKP01012774">
    <property type="protein sequence ID" value="JAC46178.1"/>
    <property type="molecule type" value="Transcribed_RNA"/>
</dbReference>
<dbReference type="AlphaFoldDB" id="A0A034VXC5"/>
<sequence length="218" mass="23762">MFKSFMLCGNCKMSNSTTTTTTTTTTTIRTIPTTITSSTKRSTTSTTALPVTQPYTLYTQPILSVTTVASVNRKTAAGETKELPTKNQTQTNANTHTWEWHPKPESNPRENLVLLFIFGVLLIAIATAVVYRRKEAIKAIWLRKNENEGGAEDTNSIIANFATDDTPRNGGNTPGGSTAGNHIKLSFPGLKKGKPDKRGRSDEEPLFSENQSDGIPLL</sequence>
<feature type="compositionally biased region" description="Polar residues" evidence="1">
    <location>
        <begin position="208"/>
        <end position="218"/>
    </location>
</feature>
<proteinExistence type="predicted"/>
<feature type="region of interest" description="Disordered" evidence="1">
    <location>
        <begin position="161"/>
        <end position="218"/>
    </location>
</feature>
<keyword evidence="2" id="KW-0812">Transmembrane</keyword>
<organism evidence="3">
    <name type="scientific">Bactrocera dorsalis</name>
    <name type="common">Oriental fruit fly</name>
    <name type="synonym">Dacus dorsalis</name>
    <dbReference type="NCBI Taxonomy" id="27457"/>
    <lineage>
        <taxon>Eukaryota</taxon>
        <taxon>Metazoa</taxon>
        <taxon>Ecdysozoa</taxon>
        <taxon>Arthropoda</taxon>
        <taxon>Hexapoda</taxon>
        <taxon>Insecta</taxon>
        <taxon>Pterygota</taxon>
        <taxon>Neoptera</taxon>
        <taxon>Endopterygota</taxon>
        <taxon>Diptera</taxon>
        <taxon>Brachycera</taxon>
        <taxon>Muscomorpha</taxon>
        <taxon>Tephritoidea</taxon>
        <taxon>Tephritidae</taxon>
        <taxon>Bactrocera</taxon>
        <taxon>Bactrocera</taxon>
    </lineage>
</organism>
<reference evidence="3" key="1">
    <citation type="journal article" date="2014" name="BMC Genomics">
        <title>Characterizing the developmental transcriptome of the oriental fruit fly, Bactrocera dorsalis (Diptera: Tephritidae) through comparative genomic analysis with Drosophila melanogaster utilizing modENCODE datasets.</title>
        <authorList>
            <person name="Geib S.M."/>
            <person name="Calla B."/>
            <person name="Hall B."/>
            <person name="Hou S."/>
            <person name="Manoukis N.C."/>
        </authorList>
    </citation>
    <scope>NUCLEOTIDE SEQUENCE</scope>
    <source>
        <strain evidence="3">Punador</strain>
    </source>
</reference>
<feature type="region of interest" description="Disordered" evidence="1">
    <location>
        <begin position="76"/>
        <end position="104"/>
    </location>
</feature>
<keyword evidence="2" id="KW-1133">Transmembrane helix</keyword>
<keyword evidence="2" id="KW-0472">Membrane</keyword>
<protein>
    <submittedName>
        <fullName evidence="3">Uncharacterized protein</fullName>
    </submittedName>
</protein>
<accession>A0A034VXC5</accession>
<name>A0A034VXC5_BACDO</name>
<evidence type="ECO:0000313" key="3">
    <source>
        <dbReference type="EMBL" id="JAC46178.1"/>
    </source>
</evidence>